<dbReference type="Pfam" id="PF01494">
    <property type="entry name" value="FAD_binding_3"/>
    <property type="match status" value="1"/>
</dbReference>
<keyword evidence="2" id="KW-0812">Transmembrane</keyword>
<dbReference type="PANTHER" id="PTHR43476:SF5">
    <property type="entry name" value="FAD-DEPENDENT MONOOXYGENASE"/>
    <property type="match status" value="1"/>
</dbReference>
<evidence type="ECO:0000256" key="1">
    <source>
        <dbReference type="ARBA" id="ARBA00023002"/>
    </source>
</evidence>
<protein>
    <submittedName>
        <fullName evidence="4">NAD(P)/FAD-dependent oxidoreductase</fullName>
    </submittedName>
</protein>
<dbReference type="Gene3D" id="3.50.50.60">
    <property type="entry name" value="FAD/NAD(P)-binding domain"/>
    <property type="match status" value="1"/>
</dbReference>
<keyword evidence="2" id="KW-0472">Membrane</keyword>
<accession>A0AA96GJZ4</accession>
<dbReference type="Proteomes" id="UP001302494">
    <property type="component" value="Chromosome"/>
</dbReference>
<organism evidence="4 5">
    <name type="scientific">Candidatus Nitrospira neomarina</name>
    <dbReference type="NCBI Taxonomy" id="3020899"/>
    <lineage>
        <taxon>Bacteria</taxon>
        <taxon>Pseudomonadati</taxon>
        <taxon>Nitrospirota</taxon>
        <taxon>Nitrospiria</taxon>
        <taxon>Nitrospirales</taxon>
        <taxon>Nitrospiraceae</taxon>
        <taxon>Nitrospira</taxon>
    </lineage>
</organism>
<feature type="transmembrane region" description="Helical" evidence="2">
    <location>
        <begin position="6"/>
        <end position="24"/>
    </location>
</feature>
<dbReference type="KEGG" id="nneo:PQG83_06165"/>
<gene>
    <name evidence="4" type="ORF">PQG83_06165</name>
</gene>
<dbReference type="AlphaFoldDB" id="A0AA96GJZ4"/>
<dbReference type="InterPro" id="IPR002938">
    <property type="entry name" value="FAD-bd"/>
</dbReference>
<dbReference type="RefSeq" id="WP_312747856.1">
    <property type="nucleotide sequence ID" value="NZ_CP116968.1"/>
</dbReference>
<dbReference type="SUPFAM" id="SSF51905">
    <property type="entry name" value="FAD/NAD(P)-binding domain"/>
    <property type="match status" value="1"/>
</dbReference>
<dbReference type="EMBL" id="CP116968">
    <property type="protein sequence ID" value="WNM63336.1"/>
    <property type="molecule type" value="Genomic_DNA"/>
</dbReference>
<reference evidence="4 5" key="1">
    <citation type="submission" date="2023-01" db="EMBL/GenBank/DDBJ databases">
        <title>Cultivation and genomic characterization of new, ubiquitous marine nitrite-oxidizing bacteria from the Nitrospirales.</title>
        <authorList>
            <person name="Mueller A.J."/>
            <person name="Daebeler A."/>
            <person name="Herbold C.W."/>
            <person name="Kirkegaard R.H."/>
            <person name="Daims H."/>
        </authorList>
    </citation>
    <scope>NUCLEOTIDE SEQUENCE [LARGE SCALE GENOMIC DNA]</scope>
    <source>
        <strain evidence="4 5">DK</strain>
    </source>
</reference>
<evidence type="ECO:0000259" key="3">
    <source>
        <dbReference type="Pfam" id="PF01494"/>
    </source>
</evidence>
<dbReference type="PANTHER" id="PTHR43476">
    <property type="entry name" value="3-(3-HYDROXY-PHENYL)PROPIONATE/3-HYDROXYCINNAMIC ACID HYDROXYLASE"/>
    <property type="match status" value="1"/>
</dbReference>
<dbReference type="InterPro" id="IPR050631">
    <property type="entry name" value="PheA/TfdB_FAD_monoxygenase"/>
</dbReference>
<keyword evidence="5" id="KW-1185">Reference proteome</keyword>
<evidence type="ECO:0000313" key="4">
    <source>
        <dbReference type="EMBL" id="WNM63336.1"/>
    </source>
</evidence>
<dbReference type="PRINTS" id="PR00420">
    <property type="entry name" value="RNGMNOXGNASE"/>
</dbReference>
<sequence>MDLQTQVLIIGAGGGGAVLGLLLARKGIANIVLEQAAGPPQGLRGEILQPNGQEILQRLGLLEQLPVHAYKPVRFFHFRRSGGTRLCTIDYAMLPPPFNRALVMWPHVVHHTILDALKRENPEGLRYGACFRSLLRNGKGITGVKAEIGGSEVTIGAQVVVGADGPFSEVRGALGIPTALHRYLDSYLVAMLESPTSLEEAQYYVGKKSILGIFPAAGHKVYAFYMVSSDSLNQVKADGVPALRNKWKTIAPELATVFDSFQDWNQTAYMGTGRVRAKTWVQDGAVVMGDAAHGMNPHASQGRMQAMVDAVTLAEVLDDCHRTGNWSASNLKAFETQRRPQVTMLQRLADEEVFFWNTGNPLLGMLRDRVFSTMDKNRRLQYQVLTATAGLRTTSPFGWMDRFQAAGLLPDPRAHQIPDHARSA</sequence>
<proteinExistence type="predicted"/>
<evidence type="ECO:0000313" key="5">
    <source>
        <dbReference type="Proteomes" id="UP001302494"/>
    </source>
</evidence>
<keyword evidence="1" id="KW-0560">Oxidoreductase</keyword>
<evidence type="ECO:0000256" key="2">
    <source>
        <dbReference type="SAM" id="Phobius"/>
    </source>
</evidence>
<keyword evidence="2" id="KW-1133">Transmembrane helix</keyword>
<name>A0AA96GJZ4_9BACT</name>
<dbReference type="InterPro" id="IPR036188">
    <property type="entry name" value="FAD/NAD-bd_sf"/>
</dbReference>
<dbReference type="GO" id="GO:0016491">
    <property type="term" value="F:oxidoreductase activity"/>
    <property type="evidence" value="ECO:0007669"/>
    <property type="project" value="UniProtKB-KW"/>
</dbReference>
<dbReference type="GO" id="GO:0071949">
    <property type="term" value="F:FAD binding"/>
    <property type="evidence" value="ECO:0007669"/>
    <property type="project" value="InterPro"/>
</dbReference>
<feature type="domain" description="FAD-binding" evidence="3">
    <location>
        <begin position="4"/>
        <end position="344"/>
    </location>
</feature>